<dbReference type="PANTHER" id="PTHR33929">
    <property type="entry name" value="MEMBRANE-ASSOCIATED KINASE REGULATOR 2-RELATED"/>
    <property type="match status" value="1"/>
</dbReference>
<dbReference type="PANTHER" id="PTHR33929:SF1">
    <property type="entry name" value="MEMBRANE-ASSOCIATED KINASE REGULATOR 2-RELATED"/>
    <property type="match status" value="1"/>
</dbReference>
<protein>
    <submittedName>
        <fullName evidence="2">Uncharacterized protein</fullName>
    </submittedName>
</protein>
<name>D5ADT8_PICSI</name>
<feature type="compositionally biased region" description="Basic and acidic residues" evidence="1">
    <location>
        <begin position="37"/>
        <end position="47"/>
    </location>
</feature>
<feature type="region of interest" description="Disordered" evidence="1">
    <location>
        <begin position="37"/>
        <end position="60"/>
    </location>
</feature>
<accession>D5ADT8</accession>
<dbReference type="EMBL" id="BT124459">
    <property type="protein sequence ID" value="ADE77707.1"/>
    <property type="molecule type" value="mRNA"/>
</dbReference>
<dbReference type="InterPro" id="IPR039619">
    <property type="entry name" value="MAKR2/5"/>
</dbReference>
<dbReference type="GO" id="GO:0005886">
    <property type="term" value="C:plasma membrane"/>
    <property type="evidence" value="ECO:0007669"/>
    <property type="project" value="InterPro"/>
</dbReference>
<organism evidence="2">
    <name type="scientific">Picea sitchensis</name>
    <name type="common">Sitka spruce</name>
    <name type="synonym">Pinus sitchensis</name>
    <dbReference type="NCBI Taxonomy" id="3332"/>
    <lineage>
        <taxon>Eukaryota</taxon>
        <taxon>Viridiplantae</taxon>
        <taxon>Streptophyta</taxon>
        <taxon>Embryophyta</taxon>
        <taxon>Tracheophyta</taxon>
        <taxon>Spermatophyta</taxon>
        <taxon>Pinopsida</taxon>
        <taxon>Pinidae</taxon>
        <taxon>Conifers I</taxon>
        <taxon>Pinales</taxon>
        <taxon>Pinaceae</taxon>
        <taxon>Picea</taxon>
    </lineage>
</organism>
<dbReference type="AlphaFoldDB" id="D5ADT8"/>
<evidence type="ECO:0000313" key="2">
    <source>
        <dbReference type="EMBL" id="ADE77707.1"/>
    </source>
</evidence>
<reference evidence="2" key="1">
    <citation type="submission" date="2010-04" db="EMBL/GenBank/DDBJ databases">
        <authorList>
            <person name="Reid K.E."/>
            <person name="Liao N."/>
            <person name="Chan S."/>
            <person name="Docking R."/>
            <person name="Taylor G."/>
            <person name="Moore R."/>
            <person name="Mayo M."/>
            <person name="Munro S."/>
            <person name="King J."/>
            <person name="Yanchuk A."/>
            <person name="Holt R."/>
            <person name="Jones S."/>
            <person name="Marra M."/>
            <person name="Ritland C.E."/>
            <person name="Ritland K."/>
            <person name="Bohlmann J."/>
        </authorList>
    </citation>
    <scope>NUCLEOTIDE SEQUENCE</scope>
    <source>
        <tissue evidence="2">Bud</tissue>
    </source>
</reference>
<evidence type="ECO:0000256" key="1">
    <source>
        <dbReference type="SAM" id="MobiDB-lite"/>
    </source>
</evidence>
<sequence length="137" mass="15463">MDREKKGTKEIVQKYVKKIKPLYLKISQRYNEKMRFGDLEKSGERNGVKNGRGPGSGRIEKQMSFSYFSGNLNMVHKHLGRGKQQPSDIQQKLPNYGSESALMEIENAIQGAITHCKQSSYIDDTVNYPNSGCSAES</sequence>
<proteinExistence type="evidence at transcript level"/>